<evidence type="ECO:0000256" key="1">
    <source>
        <dbReference type="SAM" id="MobiDB-lite"/>
    </source>
</evidence>
<organism evidence="2 3">
    <name type="scientific">Geospiza parvula</name>
    <name type="common">Small tree-finch</name>
    <name type="synonym">Camarhynchus parvulus</name>
    <dbReference type="NCBI Taxonomy" id="87175"/>
    <lineage>
        <taxon>Eukaryota</taxon>
        <taxon>Metazoa</taxon>
        <taxon>Chordata</taxon>
        <taxon>Craniata</taxon>
        <taxon>Vertebrata</taxon>
        <taxon>Euteleostomi</taxon>
        <taxon>Archelosauria</taxon>
        <taxon>Archosauria</taxon>
        <taxon>Dinosauria</taxon>
        <taxon>Saurischia</taxon>
        <taxon>Theropoda</taxon>
        <taxon>Coelurosauria</taxon>
        <taxon>Aves</taxon>
        <taxon>Neognathae</taxon>
        <taxon>Neoaves</taxon>
        <taxon>Telluraves</taxon>
        <taxon>Australaves</taxon>
        <taxon>Passeriformes</taxon>
        <taxon>Thraupidae</taxon>
        <taxon>Camarhynchus</taxon>
    </lineage>
</organism>
<dbReference type="Ensembl" id="ENSCPVT00000026710.1">
    <property type="protein sequence ID" value="ENSCPVP00000024068.1"/>
    <property type="gene ID" value="ENSCPVG00000016868.1"/>
</dbReference>
<evidence type="ECO:0000313" key="3">
    <source>
        <dbReference type="Proteomes" id="UP000694382"/>
    </source>
</evidence>
<dbReference type="AlphaFoldDB" id="A0A8U8BK42"/>
<keyword evidence="3" id="KW-1185">Reference proteome</keyword>
<evidence type="ECO:0000313" key="2">
    <source>
        <dbReference type="Ensembl" id="ENSCPVP00000024068.1"/>
    </source>
</evidence>
<feature type="region of interest" description="Disordered" evidence="1">
    <location>
        <begin position="45"/>
        <end position="92"/>
    </location>
</feature>
<reference evidence="2" key="2">
    <citation type="submission" date="2025-08" db="UniProtKB">
        <authorList>
            <consortium name="Ensembl"/>
        </authorList>
    </citation>
    <scope>IDENTIFICATION</scope>
</reference>
<accession>A0A8U8BK42</accession>
<sequence length="177" mass="20441">ITEYTDSPSEHCQVRYSGSLAHTPSSEKISPIKFPALNSTIELSPPHNCLYEPPDVASDDEKEMEDNGAFQEDNFSDEAGKTQIKKKKKKRNLKLKRNLKMKCTQEDKHKQDKHQDKELKDVTAVDIVKQLEGNLSRKPGEFHICVFYTTDSGEFREARRIFQLLSDYFKTDFLQVI</sequence>
<proteinExistence type="predicted"/>
<reference evidence="2" key="1">
    <citation type="submission" date="2020-02" db="EMBL/GenBank/DDBJ databases">
        <authorList>
            <person name="Enbody D E."/>
            <person name="Pettersson E M."/>
        </authorList>
    </citation>
    <scope>NUCLEOTIDE SEQUENCE [LARGE SCALE GENOMIC DNA]</scope>
</reference>
<name>A0A8U8BK42_GEOPR</name>
<dbReference type="Proteomes" id="UP000694382">
    <property type="component" value="Chromosome Z"/>
</dbReference>
<feature type="compositionally biased region" description="Acidic residues" evidence="1">
    <location>
        <begin position="57"/>
        <end position="66"/>
    </location>
</feature>
<feature type="region of interest" description="Disordered" evidence="1">
    <location>
        <begin position="1"/>
        <end position="27"/>
    </location>
</feature>
<reference evidence="2" key="3">
    <citation type="submission" date="2025-09" db="UniProtKB">
        <authorList>
            <consortium name="Ensembl"/>
        </authorList>
    </citation>
    <scope>IDENTIFICATION</scope>
</reference>
<feature type="compositionally biased region" description="Basic residues" evidence="1">
    <location>
        <begin position="83"/>
        <end position="92"/>
    </location>
</feature>
<protein>
    <submittedName>
        <fullName evidence="2">Uncharacterized protein</fullName>
    </submittedName>
</protein>